<evidence type="ECO:0000256" key="3">
    <source>
        <dbReference type="ARBA" id="ARBA00012483"/>
    </source>
</evidence>
<proteinExistence type="predicted"/>
<dbReference type="InterPro" id="IPR013083">
    <property type="entry name" value="Znf_RING/FYVE/PHD"/>
</dbReference>
<dbReference type="SMART" id="SM00184">
    <property type="entry name" value="RING"/>
    <property type="match status" value="1"/>
</dbReference>
<dbReference type="SUPFAM" id="SSF57850">
    <property type="entry name" value="RING/U-box"/>
    <property type="match status" value="1"/>
</dbReference>
<dbReference type="PANTHER" id="PTHR45977">
    <property type="entry name" value="TARGET OF ERK KINASE MPK-1"/>
    <property type="match status" value="1"/>
</dbReference>
<keyword evidence="17" id="KW-1185">Reference proteome</keyword>
<dbReference type="PANTHER" id="PTHR45977:SF4">
    <property type="entry name" value="RING-TYPE DOMAIN-CONTAINING PROTEIN"/>
    <property type="match status" value="1"/>
</dbReference>
<dbReference type="InterPro" id="IPR001841">
    <property type="entry name" value="Znf_RING"/>
</dbReference>
<dbReference type="CDD" id="cd16454">
    <property type="entry name" value="RING-H2_PA-TM-RING"/>
    <property type="match status" value="1"/>
</dbReference>
<evidence type="ECO:0000256" key="6">
    <source>
        <dbReference type="ARBA" id="ARBA00022723"/>
    </source>
</evidence>
<evidence type="ECO:0000256" key="14">
    <source>
        <dbReference type="SAM" id="Phobius"/>
    </source>
</evidence>
<dbReference type="RefSeq" id="XP_025385263.1">
    <property type="nucleotide sequence ID" value="XM_025534206.1"/>
</dbReference>
<comment type="subcellular location">
    <subcellularLocation>
        <location evidence="2">Membrane</location>
        <topology evidence="2">Multi-pass membrane protein</topology>
    </subcellularLocation>
</comment>
<evidence type="ECO:0000256" key="5">
    <source>
        <dbReference type="ARBA" id="ARBA00022692"/>
    </source>
</evidence>
<keyword evidence="9" id="KW-0862">Zinc</keyword>
<dbReference type="GO" id="GO:0016567">
    <property type="term" value="P:protein ubiquitination"/>
    <property type="evidence" value="ECO:0007669"/>
    <property type="project" value="TreeGrafter"/>
</dbReference>
<evidence type="ECO:0000313" key="16">
    <source>
        <dbReference type="EMBL" id="PWY66955.1"/>
    </source>
</evidence>
<reference evidence="16" key="1">
    <citation type="submission" date="2016-12" db="EMBL/GenBank/DDBJ databases">
        <title>The genomes of Aspergillus section Nigri reveals drivers in fungal speciation.</title>
        <authorList>
            <consortium name="DOE Joint Genome Institute"/>
            <person name="Vesth T.C."/>
            <person name="Nybo J."/>
            <person name="Theobald S."/>
            <person name="Brandl J."/>
            <person name="Frisvad J.C."/>
            <person name="Nielsen K.F."/>
            <person name="Lyhne E.K."/>
            <person name="Kogle M.E."/>
            <person name="Kuo A."/>
            <person name="Riley R."/>
            <person name="Clum A."/>
            <person name="Nolan M."/>
            <person name="Lipzen A."/>
            <person name="Salamov A."/>
            <person name="Henrissat B."/>
            <person name="Wiebenga A."/>
            <person name="De vries R.P."/>
            <person name="Grigoriev I.V."/>
            <person name="Mortensen U.H."/>
            <person name="Andersen M.R."/>
            <person name="Baker S.E."/>
        </authorList>
    </citation>
    <scope>NUCLEOTIDE SEQUENCE</scope>
    <source>
        <strain evidence="16">CBS 122712</strain>
    </source>
</reference>
<dbReference type="VEuPathDB" id="FungiDB:BO83DRAFT_410305"/>
<dbReference type="GO" id="GO:0016020">
    <property type="term" value="C:membrane"/>
    <property type="evidence" value="ECO:0007669"/>
    <property type="project" value="UniProtKB-SubCell"/>
</dbReference>
<evidence type="ECO:0000256" key="11">
    <source>
        <dbReference type="ARBA" id="ARBA00023136"/>
    </source>
</evidence>
<evidence type="ECO:0000256" key="2">
    <source>
        <dbReference type="ARBA" id="ARBA00004141"/>
    </source>
</evidence>
<sequence>MVQVSSLALVGYLAPVLVTVLLFITWLTLGARRRRRRRRRLYGSTYPYSDAEMAAAAAGGQRIPRIVISQQLIEVLYPQVKYKDWLAENRNEQQRRQQQQDLSSDAIAQVRSTSGDNTSGGSPENTNININTNINDSQERCNDTGDDDPDKYTSGDNHRTCAICIDQFADDDEIRSLPCRHIFHTVCLDPWVTKKNAFCPLCKKALCGVKKGDNGSGGDRRSWPWRRQSQRASARVVSVSVPEAAVVRGSV</sequence>
<keyword evidence="11 14" id="KW-0472">Membrane</keyword>
<dbReference type="EMBL" id="MSFU01000023">
    <property type="protein sequence ID" value="PWY66955.1"/>
    <property type="molecule type" value="Genomic_DNA"/>
</dbReference>
<dbReference type="EC" id="2.3.2.27" evidence="3"/>
<feature type="domain" description="RING-type" evidence="15">
    <location>
        <begin position="161"/>
        <end position="203"/>
    </location>
</feature>
<dbReference type="Proteomes" id="UP000246171">
    <property type="component" value="Unassembled WGS sequence"/>
</dbReference>
<evidence type="ECO:0000256" key="4">
    <source>
        <dbReference type="ARBA" id="ARBA00022679"/>
    </source>
</evidence>
<dbReference type="AlphaFoldDB" id="A0A317UYV3"/>
<dbReference type="Pfam" id="PF13639">
    <property type="entry name" value="zf-RING_2"/>
    <property type="match status" value="1"/>
</dbReference>
<evidence type="ECO:0000259" key="15">
    <source>
        <dbReference type="PROSITE" id="PS50089"/>
    </source>
</evidence>
<evidence type="ECO:0000256" key="7">
    <source>
        <dbReference type="ARBA" id="ARBA00022771"/>
    </source>
</evidence>
<keyword evidence="4" id="KW-0808">Transferase</keyword>
<keyword evidence="7 12" id="KW-0863">Zinc-finger</keyword>
<feature type="region of interest" description="Disordered" evidence="13">
    <location>
        <begin position="111"/>
        <end position="153"/>
    </location>
</feature>
<keyword evidence="10 14" id="KW-1133">Transmembrane helix</keyword>
<evidence type="ECO:0000256" key="1">
    <source>
        <dbReference type="ARBA" id="ARBA00000900"/>
    </source>
</evidence>
<keyword evidence="5 14" id="KW-0812">Transmembrane</keyword>
<protein>
    <recommendedName>
        <fullName evidence="3">RING-type E3 ubiquitin transferase</fullName>
        <ecNumber evidence="3">2.3.2.27</ecNumber>
    </recommendedName>
</protein>
<name>A0A317UYV3_ASPEC</name>
<dbReference type="GO" id="GO:0008270">
    <property type="term" value="F:zinc ion binding"/>
    <property type="evidence" value="ECO:0007669"/>
    <property type="project" value="UniProtKB-KW"/>
</dbReference>
<evidence type="ECO:0000256" key="9">
    <source>
        <dbReference type="ARBA" id="ARBA00022833"/>
    </source>
</evidence>
<feature type="compositionally biased region" description="Polar residues" evidence="13">
    <location>
        <begin position="111"/>
        <end position="124"/>
    </location>
</feature>
<evidence type="ECO:0000256" key="12">
    <source>
        <dbReference type="PROSITE-ProRule" id="PRU00175"/>
    </source>
</evidence>
<organism evidence="16 17">
    <name type="scientific">Aspergillus eucalypticola (strain CBS 122712 / IBT 29274)</name>
    <dbReference type="NCBI Taxonomy" id="1448314"/>
    <lineage>
        <taxon>Eukaryota</taxon>
        <taxon>Fungi</taxon>
        <taxon>Dikarya</taxon>
        <taxon>Ascomycota</taxon>
        <taxon>Pezizomycotina</taxon>
        <taxon>Eurotiomycetes</taxon>
        <taxon>Eurotiomycetidae</taxon>
        <taxon>Eurotiales</taxon>
        <taxon>Aspergillaceae</taxon>
        <taxon>Aspergillus</taxon>
        <taxon>Aspergillus subgen. Circumdati</taxon>
    </lineage>
</organism>
<gene>
    <name evidence="16" type="ORF">BO83DRAFT_410305</name>
</gene>
<dbReference type="GeneID" id="37056168"/>
<evidence type="ECO:0000256" key="8">
    <source>
        <dbReference type="ARBA" id="ARBA00022786"/>
    </source>
</evidence>
<accession>A0A317UYV3</accession>
<keyword evidence="6" id="KW-0479">Metal-binding</keyword>
<dbReference type="PROSITE" id="PS50089">
    <property type="entry name" value="ZF_RING_2"/>
    <property type="match status" value="1"/>
</dbReference>
<comment type="catalytic activity">
    <reaction evidence="1">
        <text>S-ubiquitinyl-[E2 ubiquitin-conjugating enzyme]-L-cysteine + [acceptor protein]-L-lysine = [E2 ubiquitin-conjugating enzyme]-L-cysteine + N(6)-ubiquitinyl-[acceptor protein]-L-lysine.</text>
        <dbReference type="EC" id="2.3.2.27"/>
    </reaction>
</comment>
<feature type="transmembrane region" description="Helical" evidence="14">
    <location>
        <begin position="12"/>
        <end position="31"/>
    </location>
</feature>
<comment type="caution">
    <text evidence="16">The sequence shown here is derived from an EMBL/GenBank/DDBJ whole genome shotgun (WGS) entry which is preliminary data.</text>
</comment>
<evidence type="ECO:0000313" key="17">
    <source>
        <dbReference type="Proteomes" id="UP000246171"/>
    </source>
</evidence>
<feature type="compositionally biased region" description="Low complexity" evidence="13">
    <location>
        <begin position="125"/>
        <end position="135"/>
    </location>
</feature>
<dbReference type="Gene3D" id="3.30.40.10">
    <property type="entry name" value="Zinc/RING finger domain, C3HC4 (zinc finger)"/>
    <property type="match status" value="1"/>
</dbReference>
<evidence type="ECO:0000256" key="10">
    <source>
        <dbReference type="ARBA" id="ARBA00022989"/>
    </source>
</evidence>
<evidence type="ECO:0000256" key="13">
    <source>
        <dbReference type="SAM" id="MobiDB-lite"/>
    </source>
</evidence>
<dbReference type="OrthoDB" id="8062037at2759"/>
<dbReference type="GO" id="GO:0006511">
    <property type="term" value="P:ubiquitin-dependent protein catabolic process"/>
    <property type="evidence" value="ECO:0007669"/>
    <property type="project" value="TreeGrafter"/>
</dbReference>
<keyword evidence="8" id="KW-0833">Ubl conjugation pathway</keyword>
<dbReference type="GO" id="GO:0061630">
    <property type="term" value="F:ubiquitin protein ligase activity"/>
    <property type="evidence" value="ECO:0007669"/>
    <property type="project" value="UniProtKB-EC"/>
</dbReference>